<dbReference type="GO" id="GO:0030133">
    <property type="term" value="C:transport vesicle"/>
    <property type="evidence" value="ECO:0007669"/>
    <property type="project" value="InterPro"/>
</dbReference>
<organism evidence="3">
    <name type="scientific">Notodromas monacha</name>
    <dbReference type="NCBI Taxonomy" id="399045"/>
    <lineage>
        <taxon>Eukaryota</taxon>
        <taxon>Metazoa</taxon>
        <taxon>Ecdysozoa</taxon>
        <taxon>Arthropoda</taxon>
        <taxon>Crustacea</taxon>
        <taxon>Oligostraca</taxon>
        <taxon>Ostracoda</taxon>
        <taxon>Podocopa</taxon>
        <taxon>Podocopida</taxon>
        <taxon>Cypridocopina</taxon>
        <taxon>Cypridoidea</taxon>
        <taxon>Cyprididae</taxon>
        <taxon>Notodromas</taxon>
    </lineage>
</organism>
<evidence type="ECO:0000256" key="2">
    <source>
        <dbReference type="ARBA" id="ARBA00019580"/>
    </source>
</evidence>
<reference evidence="3" key="1">
    <citation type="submission" date="2020-11" db="EMBL/GenBank/DDBJ databases">
        <authorList>
            <person name="Tran Van P."/>
        </authorList>
    </citation>
    <scope>NUCLEOTIDE SEQUENCE</scope>
</reference>
<dbReference type="EMBL" id="CAJPEX010000856">
    <property type="protein sequence ID" value="CAG0917428.1"/>
    <property type="molecule type" value="Genomic_DNA"/>
</dbReference>
<proteinExistence type="inferred from homology"/>
<comment type="similarity">
    <text evidence="1">Belongs to the BLOC1S5 family.</text>
</comment>
<dbReference type="Pfam" id="PF14942">
    <property type="entry name" value="Muted"/>
    <property type="match status" value="1"/>
</dbReference>
<sequence length="160" mass="18752">MGSYAKHVNLPDLMEIFSRVFDHRPFLKGEINYFLQEFEEARGDREVEKIFSVVERATEIHQEQVQKAYELCEKKIPSLAGRLDVGLLMCSQIAERETRMQADVILENNREARRQEWEMFLTDLTEKCKAVDDSFAEREEELRKHYANLNAEIGAAQKPQ</sequence>
<dbReference type="InterPro" id="IPR017243">
    <property type="entry name" value="Bloc1s5"/>
</dbReference>
<evidence type="ECO:0000256" key="1">
    <source>
        <dbReference type="ARBA" id="ARBA00010754"/>
    </source>
</evidence>
<evidence type="ECO:0000313" key="4">
    <source>
        <dbReference type="Proteomes" id="UP000678499"/>
    </source>
</evidence>
<dbReference type="OrthoDB" id="18964at2759"/>
<dbReference type="AlphaFoldDB" id="A0A7R9BN14"/>
<dbReference type="PANTHER" id="PTHR31784:SF2">
    <property type="entry name" value="BIOGENESIS OF LYSOSOME-RELATED ORGANELLES COMPLEX 1 SUBUNIT 5"/>
    <property type="match status" value="1"/>
</dbReference>
<protein>
    <recommendedName>
        <fullName evidence="2">Biogenesis of lysosome-related organelles complex 1 subunit 5</fullName>
    </recommendedName>
</protein>
<dbReference type="Proteomes" id="UP000678499">
    <property type="component" value="Unassembled WGS sequence"/>
</dbReference>
<evidence type="ECO:0000313" key="3">
    <source>
        <dbReference type="EMBL" id="CAD7277276.1"/>
    </source>
</evidence>
<dbReference type="EMBL" id="OA882893">
    <property type="protein sequence ID" value="CAD7277276.1"/>
    <property type="molecule type" value="Genomic_DNA"/>
</dbReference>
<keyword evidence="4" id="KW-1185">Reference proteome</keyword>
<gene>
    <name evidence="3" type="ORF">NMOB1V02_LOCUS5011</name>
</gene>
<name>A0A7R9BN14_9CRUS</name>
<dbReference type="PANTHER" id="PTHR31784">
    <property type="entry name" value="BIOGENESIS OF LYSOSOME-RELATED ORGANELLES COMPLEX 1 SUBUNIT 5"/>
    <property type="match status" value="1"/>
</dbReference>
<accession>A0A7R9BN14</accession>
<dbReference type="GO" id="GO:0031083">
    <property type="term" value="C:BLOC-1 complex"/>
    <property type="evidence" value="ECO:0007669"/>
    <property type="project" value="InterPro"/>
</dbReference>